<dbReference type="GO" id="GO:0042450">
    <property type="term" value="P:L-arginine biosynthetic process via ornithine"/>
    <property type="evidence" value="ECO:0007669"/>
    <property type="project" value="UniProtKB-UniRule"/>
</dbReference>
<dbReference type="PIRSF" id="PIRSF000728">
    <property type="entry name" value="NAGK"/>
    <property type="match status" value="1"/>
</dbReference>
<dbReference type="EMBL" id="MK231134">
    <property type="protein sequence ID" value="QFV17017.1"/>
    <property type="molecule type" value="Genomic_DNA"/>
</dbReference>
<keyword evidence="11" id="KW-0150">Chloroplast</keyword>
<evidence type="ECO:0000313" key="10">
    <source>
        <dbReference type="EMBL" id="QFV17017.1"/>
    </source>
</evidence>
<evidence type="ECO:0000256" key="4">
    <source>
        <dbReference type="ARBA" id="ARBA00022679"/>
    </source>
</evidence>
<dbReference type="Pfam" id="PF00696">
    <property type="entry name" value="AA_kinase"/>
    <property type="match status" value="1"/>
</dbReference>
<dbReference type="GO" id="GO:0005524">
    <property type="term" value="F:ATP binding"/>
    <property type="evidence" value="ECO:0007669"/>
    <property type="project" value="UniProtKB-UniRule"/>
</dbReference>
<dbReference type="HAMAP" id="MF_00082">
    <property type="entry name" value="ArgB"/>
    <property type="match status" value="1"/>
</dbReference>
<keyword evidence="11" id="KW-0934">Plastid</keyword>
<keyword evidence="2 8" id="KW-0055">Arginine biosynthesis</keyword>
<name>A0A5P9RUH6_CYAME</name>
<feature type="binding site" evidence="8">
    <location>
        <position position="187"/>
    </location>
    <ligand>
        <name>substrate</name>
    </ligand>
</feature>
<feature type="domain" description="Aspartate/glutamate/uridylate kinase" evidence="9">
    <location>
        <begin position="36"/>
        <end position="266"/>
    </location>
</feature>
<dbReference type="InterPro" id="IPR001057">
    <property type="entry name" value="Glu/AcGlu_kinase"/>
</dbReference>
<organism evidence="11">
    <name type="scientific">Cyanidioschyzon merolae</name>
    <name type="common">Red alga</name>
    <dbReference type="NCBI Taxonomy" id="45157"/>
    <lineage>
        <taxon>Eukaryota</taxon>
        <taxon>Rhodophyta</taxon>
        <taxon>Bangiophyceae</taxon>
        <taxon>Cyanidiales</taxon>
        <taxon>Cyanidiaceae</taxon>
        <taxon>Cyanidioschyzon</taxon>
    </lineage>
</organism>
<keyword evidence="6 8" id="KW-0418">Kinase</keyword>
<geneLocation type="chloroplast" evidence="11"/>
<dbReference type="PRINTS" id="PR00474">
    <property type="entry name" value="GLU5KINASE"/>
</dbReference>
<dbReference type="CDD" id="cd04250">
    <property type="entry name" value="AAK_NAGK-C"/>
    <property type="match status" value="1"/>
</dbReference>
<sequence length="290" mass="31476">MQQQINPEIIQEISDDLRVQVLTEALPYIQKWRNEIMVIKYGGAVVKQDADIIKDILFLTCCGFQIVVVHGGGPLINEWLKQLNKSPQYWEGIRVTDKVTMEIVEMVLAGKVNKQLVGSINANGGKAIGLCGKDANLIVAKASSKKELGLVGEIEQIHPQVIDMLLEKHYIPVIASVAASHDGTTYNLNADVVAGELAIKLKAKKLIFLTDTKGILADINNENSVISTLNLKEAKNLANTISGGMIPKVNACICAVENGVEAAHIIGGKEKHQLLLELLTEKGRGSMIVV</sequence>
<dbReference type="PANTHER" id="PTHR23342:SF0">
    <property type="entry name" value="N-ACETYLGLUTAMATE SYNTHASE, MITOCHONDRIAL"/>
    <property type="match status" value="1"/>
</dbReference>
<dbReference type="Gene3D" id="3.40.1160.10">
    <property type="entry name" value="Acetylglutamate kinase-like"/>
    <property type="match status" value="1"/>
</dbReference>
<reference evidence="11" key="2">
    <citation type="submission" date="2018-11" db="EMBL/GenBank/DDBJ databases">
        <title>Complete Plastid Genome of Cyanidioschyzon merolae Isolate 5578.</title>
        <authorList>
            <person name="Bi G."/>
        </authorList>
    </citation>
    <scope>NUCLEOTIDE SEQUENCE</scope>
</reference>
<keyword evidence="3 8" id="KW-0028">Amino-acid biosynthesis</keyword>
<gene>
    <name evidence="8 11" type="primary">argB</name>
</gene>
<dbReference type="FunFam" id="3.40.1160.10:FF:000004">
    <property type="entry name" value="Acetylglutamate kinase"/>
    <property type="match status" value="1"/>
</dbReference>
<feature type="binding site" evidence="8">
    <location>
        <begin position="72"/>
        <end position="73"/>
    </location>
    <ligand>
        <name>substrate</name>
    </ligand>
</feature>
<comment type="similarity">
    <text evidence="8">Belongs to the acetylglutamate kinase family. ArgB subfamily.</text>
</comment>
<evidence type="ECO:0000259" key="9">
    <source>
        <dbReference type="Pfam" id="PF00696"/>
    </source>
</evidence>
<evidence type="ECO:0000256" key="6">
    <source>
        <dbReference type="ARBA" id="ARBA00022777"/>
    </source>
</evidence>
<dbReference type="InterPro" id="IPR036393">
    <property type="entry name" value="AceGlu_kinase-like_sf"/>
</dbReference>
<evidence type="ECO:0000256" key="1">
    <source>
        <dbReference type="ARBA" id="ARBA00004828"/>
    </source>
</evidence>
<dbReference type="NCBIfam" id="TIGR00761">
    <property type="entry name" value="argB"/>
    <property type="match status" value="1"/>
</dbReference>
<protein>
    <recommendedName>
        <fullName evidence="8">Acetylglutamate kinase</fullName>
        <ecNumber evidence="8">2.7.2.8</ecNumber>
    </recommendedName>
    <alternativeName>
        <fullName evidence="8">N-acetyl-L-glutamate 5-phosphotransferase</fullName>
    </alternativeName>
    <alternativeName>
        <fullName evidence="8">NAG kinase</fullName>
        <shortName evidence="8">NAGK</shortName>
    </alternativeName>
</protein>
<dbReference type="OMA" id="EGLYEDW"/>
<reference evidence="10" key="1">
    <citation type="submission" date="2018-11" db="EMBL/GenBank/DDBJ databases">
        <title>Complete Plastid Genome of Cyanidioschyzon merolae Isolate 5508.</title>
        <authorList>
            <person name="Bi G."/>
        </authorList>
    </citation>
    <scope>NUCLEOTIDE SEQUENCE</scope>
    <source>
        <strain evidence="10">5508</strain>
    </source>
</reference>
<comment type="pathway">
    <text evidence="1 8">Amino-acid biosynthesis; L-arginine biosynthesis; N(2)-acetyl-L-ornithine from L-glutamate: step 2/4.</text>
</comment>
<dbReference type="InterPro" id="IPR001048">
    <property type="entry name" value="Asp/Glu/Uridylate_kinase"/>
</dbReference>
<comment type="subcellular location">
    <subcellularLocation>
        <location evidence="8">Plastid</location>
        <location evidence="8">Chloroplast</location>
    </subcellularLocation>
</comment>
<comment type="function">
    <text evidence="8">Catalyzes the ATP-dependent phosphorylation of N-acetyl-L-glutamate.</text>
</comment>
<evidence type="ECO:0000256" key="3">
    <source>
        <dbReference type="ARBA" id="ARBA00022605"/>
    </source>
</evidence>
<evidence type="ECO:0000256" key="7">
    <source>
        <dbReference type="ARBA" id="ARBA00022840"/>
    </source>
</evidence>
<dbReference type="SMR" id="A0A5P9RUH6"/>
<evidence type="ECO:0000256" key="5">
    <source>
        <dbReference type="ARBA" id="ARBA00022741"/>
    </source>
</evidence>
<keyword evidence="7 8" id="KW-0067">ATP-binding</keyword>
<dbReference type="EMBL" id="MK231135">
    <property type="protein sequence ID" value="QFV17193.1"/>
    <property type="molecule type" value="Genomic_DNA"/>
</dbReference>
<dbReference type="InterPro" id="IPR004662">
    <property type="entry name" value="AcgluKinase_fam"/>
</dbReference>
<dbReference type="InterPro" id="IPR037528">
    <property type="entry name" value="ArgB"/>
</dbReference>
<accession>A0A5P9RUH6</accession>
<dbReference type="GO" id="GO:0003991">
    <property type="term" value="F:acetylglutamate kinase activity"/>
    <property type="evidence" value="ECO:0007669"/>
    <property type="project" value="UniProtKB-UniRule"/>
</dbReference>
<dbReference type="SUPFAM" id="SSF53633">
    <property type="entry name" value="Carbamate kinase-like"/>
    <property type="match status" value="1"/>
</dbReference>
<evidence type="ECO:0000256" key="2">
    <source>
        <dbReference type="ARBA" id="ARBA00022571"/>
    </source>
</evidence>
<dbReference type="InterPro" id="IPR041727">
    <property type="entry name" value="NAGK-C"/>
</dbReference>
<proteinExistence type="inferred from homology"/>
<keyword evidence="5 8" id="KW-0547">Nucleotide-binding</keyword>
<feature type="site" description="Transition state stabilizer" evidence="8">
    <location>
        <position position="248"/>
    </location>
</feature>
<dbReference type="PANTHER" id="PTHR23342">
    <property type="entry name" value="N-ACETYLGLUTAMATE SYNTHASE"/>
    <property type="match status" value="1"/>
</dbReference>
<dbReference type="AlphaFoldDB" id="A0A5P9RUH6"/>
<evidence type="ECO:0000256" key="8">
    <source>
        <dbReference type="HAMAP-Rule" id="MF_00082"/>
    </source>
</evidence>
<feature type="site" description="Transition state stabilizer" evidence="8">
    <location>
        <position position="40"/>
    </location>
</feature>
<dbReference type="GO" id="GO:0009507">
    <property type="term" value="C:chloroplast"/>
    <property type="evidence" value="ECO:0007669"/>
    <property type="project" value="UniProtKB-SubCell"/>
</dbReference>
<comment type="catalytic activity">
    <reaction evidence="8">
        <text>N-acetyl-L-glutamate + ATP = N-acetyl-L-glutamyl 5-phosphate + ADP</text>
        <dbReference type="Rhea" id="RHEA:14629"/>
        <dbReference type="ChEBI" id="CHEBI:30616"/>
        <dbReference type="ChEBI" id="CHEBI:44337"/>
        <dbReference type="ChEBI" id="CHEBI:57936"/>
        <dbReference type="ChEBI" id="CHEBI:456216"/>
        <dbReference type="EC" id="2.7.2.8"/>
    </reaction>
</comment>
<feature type="binding site" evidence="8">
    <location>
        <position position="94"/>
    </location>
    <ligand>
        <name>substrate</name>
    </ligand>
</feature>
<dbReference type="UniPathway" id="UPA00068">
    <property type="reaction ID" value="UER00107"/>
</dbReference>
<keyword evidence="4 8" id="KW-0808">Transferase</keyword>
<evidence type="ECO:0000313" key="11">
    <source>
        <dbReference type="EMBL" id="QFV17193.1"/>
    </source>
</evidence>
<dbReference type="EC" id="2.7.2.8" evidence="8"/>